<dbReference type="InterPro" id="IPR011234">
    <property type="entry name" value="Fumarylacetoacetase-like_C"/>
</dbReference>
<comment type="caution">
    <text evidence="3">The sequence shown here is derived from an EMBL/GenBank/DDBJ whole genome shotgun (WGS) entry which is preliminary data.</text>
</comment>
<keyword evidence="1" id="KW-0479">Metal-binding</keyword>
<keyword evidence="4" id="KW-1185">Reference proteome</keyword>
<dbReference type="PANTHER" id="PTHR11820">
    <property type="entry name" value="ACYLPYRUVASE"/>
    <property type="match status" value="1"/>
</dbReference>
<dbReference type="Gene3D" id="3.90.850.10">
    <property type="entry name" value="Fumarylacetoacetase-like, C-terminal domain"/>
    <property type="match status" value="1"/>
</dbReference>
<dbReference type="SUPFAM" id="SSF56529">
    <property type="entry name" value="FAH"/>
    <property type="match status" value="1"/>
</dbReference>
<evidence type="ECO:0000313" key="4">
    <source>
        <dbReference type="Proteomes" id="UP000613030"/>
    </source>
</evidence>
<evidence type="ECO:0000256" key="1">
    <source>
        <dbReference type="ARBA" id="ARBA00022723"/>
    </source>
</evidence>
<dbReference type="RefSeq" id="WP_202016394.1">
    <property type="nucleotide sequence ID" value="NZ_JAERRB010000019.1"/>
</dbReference>
<feature type="domain" description="Fumarylacetoacetase-like C-terminal" evidence="2">
    <location>
        <begin position="18"/>
        <end position="205"/>
    </location>
</feature>
<dbReference type="PANTHER" id="PTHR11820:SF8">
    <property type="entry name" value="BLL6360 PROTEIN"/>
    <property type="match status" value="1"/>
</dbReference>
<name>A0ABS1L2U1_9BACT</name>
<reference evidence="3 4" key="1">
    <citation type="submission" date="2021-01" db="EMBL/GenBank/DDBJ databases">
        <title>Chryseolinea sp. Jin1 Genome sequencing and assembly.</title>
        <authorList>
            <person name="Kim I."/>
        </authorList>
    </citation>
    <scope>NUCLEOTIDE SEQUENCE [LARGE SCALE GENOMIC DNA]</scope>
    <source>
        <strain evidence="3 4">Jin1</strain>
    </source>
</reference>
<proteinExistence type="predicted"/>
<evidence type="ECO:0000259" key="2">
    <source>
        <dbReference type="Pfam" id="PF01557"/>
    </source>
</evidence>
<dbReference type="Proteomes" id="UP000613030">
    <property type="component" value="Unassembled WGS sequence"/>
</dbReference>
<evidence type="ECO:0000313" key="3">
    <source>
        <dbReference type="EMBL" id="MBL0745768.1"/>
    </source>
</evidence>
<dbReference type="EMBL" id="JAERRB010000019">
    <property type="protein sequence ID" value="MBL0745768.1"/>
    <property type="molecule type" value="Genomic_DNA"/>
</dbReference>
<dbReference type="Pfam" id="PF01557">
    <property type="entry name" value="FAA_hydrolase"/>
    <property type="match status" value="1"/>
</dbReference>
<accession>A0ABS1L2U1</accession>
<dbReference type="GO" id="GO:0016787">
    <property type="term" value="F:hydrolase activity"/>
    <property type="evidence" value="ECO:0007669"/>
    <property type="project" value="UniProtKB-KW"/>
</dbReference>
<sequence length="217" mass="24221">MMICVRYNEVVYGLETKISRRQEPIHFFKSSPPLGGGCDNVVLSHELSDAEWEVELAVVIGRTAKNIDERIALSYVAGYAVHNDFSKHPSRQSDLSSHDFHWPNRLSQLGPLLVTADEVSNPDDLRVWLNVNNRTVKTSTTADMLFSVSYLISYLSRFVTLQAGNIISLTLPSGLGGILESHQYVKTGDFIELGIQGLGVQRKEVLTNQNQFKSTLL</sequence>
<dbReference type="InterPro" id="IPR036663">
    <property type="entry name" value="Fumarylacetoacetase_C_sf"/>
</dbReference>
<protein>
    <submittedName>
        <fullName evidence="3">Fumarylacetoacetate hydrolase family protein</fullName>
    </submittedName>
</protein>
<keyword evidence="3" id="KW-0378">Hydrolase</keyword>
<organism evidence="3 4">
    <name type="scientific">Chryseolinea lacunae</name>
    <dbReference type="NCBI Taxonomy" id="2801331"/>
    <lineage>
        <taxon>Bacteria</taxon>
        <taxon>Pseudomonadati</taxon>
        <taxon>Bacteroidota</taxon>
        <taxon>Cytophagia</taxon>
        <taxon>Cytophagales</taxon>
        <taxon>Fulvivirgaceae</taxon>
        <taxon>Chryseolinea</taxon>
    </lineage>
</organism>
<gene>
    <name evidence="3" type="ORF">JI741_31330</name>
</gene>